<protein>
    <submittedName>
        <fullName evidence="1">Uncharacterized protein</fullName>
    </submittedName>
</protein>
<gene>
    <name evidence="1" type="ORF">MSPICULIGERA_LOCUS18250</name>
</gene>
<feature type="non-terminal residue" evidence="1">
    <location>
        <position position="74"/>
    </location>
</feature>
<keyword evidence="2" id="KW-1185">Reference proteome</keyword>
<proteinExistence type="predicted"/>
<evidence type="ECO:0000313" key="2">
    <source>
        <dbReference type="Proteomes" id="UP001177023"/>
    </source>
</evidence>
<dbReference type="EMBL" id="CATQJA010002659">
    <property type="protein sequence ID" value="CAJ0580047.1"/>
    <property type="molecule type" value="Genomic_DNA"/>
</dbReference>
<dbReference type="AlphaFoldDB" id="A0AA36D573"/>
<comment type="caution">
    <text evidence="1">The sequence shown here is derived from an EMBL/GenBank/DDBJ whole genome shotgun (WGS) entry which is preliminary data.</text>
</comment>
<accession>A0AA36D573</accession>
<evidence type="ECO:0000313" key="1">
    <source>
        <dbReference type="EMBL" id="CAJ0580047.1"/>
    </source>
</evidence>
<name>A0AA36D573_9BILA</name>
<sequence>MPSTRNHESFWYFAIGPGCPGGVGERWASLALLIFGASSPWWTRGPQPRALPSPSSPSSSWTLGTQIEVLRQEL</sequence>
<organism evidence="1 2">
    <name type="scientific">Mesorhabditis spiculigera</name>
    <dbReference type="NCBI Taxonomy" id="96644"/>
    <lineage>
        <taxon>Eukaryota</taxon>
        <taxon>Metazoa</taxon>
        <taxon>Ecdysozoa</taxon>
        <taxon>Nematoda</taxon>
        <taxon>Chromadorea</taxon>
        <taxon>Rhabditida</taxon>
        <taxon>Rhabditina</taxon>
        <taxon>Rhabditomorpha</taxon>
        <taxon>Rhabditoidea</taxon>
        <taxon>Rhabditidae</taxon>
        <taxon>Mesorhabditinae</taxon>
        <taxon>Mesorhabditis</taxon>
    </lineage>
</organism>
<dbReference type="Proteomes" id="UP001177023">
    <property type="component" value="Unassembled WGS sequence"/>
</dbReference>
<reference evidence="1" key="1">
    <citation type="submission" date="2023-06" db="EMBL/GenBank/DDBJ databases">
        <authorList>
            <person name="Delattre M."/>
        </authorList>
    </citation>
    <scope>NUCLEOTIDE SEQUENCE</scope>
    <source>
        <strain evidence="1">AF72</strain>
    </source>
</reference>